<evidence type="ECO:0000313" key="1">
    <source>
        <dbReference type="EMBL" id="KER28438.1"/>
    </source>
</evidence>
<dbReference type="EMBL" id="KL596699">
    <property type="protein sequence ID" value="KER28438.1"/>
    <property type="molecule type" value="Genomic_DNA"/>
</dbReference>
<dbReference type="RefSeq" id="XP_009167821.1">
    <property type="nucleotide sequence ID" value="XM_009169557.1"/>
</dbReference>
<organism evidence="1 2">
    <name type="scientific">Opisthorchis viverrini</name>
    <name type="common">Southeast Asian liver fluke</name>
    <dbReference type="NCBI Taxonomy" id="6198"/>
    <lineage>
        <taxon>Eukaryota</taxon>
        <taxon>Metazoa</taxon>
        <taxon>Spiralia</taxon>
        <taxon>Lophotrochozoa</taxon>
        <taxon>Platyhelminthes</taxon>
        <taxon>Trematoda</taxon>
        <taxon>Digenea</taxon>
        <taxon>Opisthorchiida</taxon>
        <taxon>Opisthorchiata</taxon>
        <taxon>Opisthorchiidae</taxon>
        <taxon>Opisthorchis</taxon>
    </lineage>
</organism>
<gene>
    <name evidence="1" type="ORF">T265_04744</name>
</gene>
<dbReference type="CTD" id="20318926"/>
<dbReference type="OrthoDB" id="10581749at2759"/>
<dbReference type="Proteomes" id="UP000054324">
    <property type="component" value="Unassembled WGS sequence"/>
</dbReference>
<proteinExistence type="predicted"/>
<name>A0A074ZM31_OPIVI</name>
<protein>
    <submittedName>
        <fullName evidence="1">Uncharacterized protein</fullName>
    </submittedName>
</protein>
<dbReference type="GeneID" id="20318926"/>
<dbReference type="AlphaFoldDB" id="A0A074ZM31"/>
<accession>A0A074ZM31</accession>
<dbReference type="KEGG" id="ovi:T265_04744"/>
<keyword evidence="2" id="KW-1185">Reference proteome</keyword>
<evidence type="ECO:0000313" key="2">
    <source>
        <dbReference type="Proteomes" id="UP000054324"/>
    </source>
</evidence>
<sequence>MVQSENKQTHWLHCCWEVIKLSMAVPCHHWPDMLQSLDSHMTDVTFEMIRLGPVEETGRNETDMGLSLARWSRYQLTGSSKRALPKFKAWEDEVMEEIRRSQIKTWRQPGRGNKLVRNRYWIVGFLGPLGDPGVVDHWLGGVDIN</sequence>
<reference evidence="1 2" key="1">
    <citation type="submission" date="2013-11" db="EMBL/GenBank/DDBJ databases">
        <title>Opisthorchis viverrini - life in the bile duct.</title>
        <authorList>
            <person name="Young N.D."/>
            <person name="Nagarajan N."/>
            <person name="Lin S.J."/>
            <person name="Korhonen P.K."/>
            <person name="Jex A.R."/>
            <person name="Hall R.S."/>
            <person name="Safavi-Hemami H."/>
            <person name="Kaewkong W."/>
            <person name="Bertrand D."/>
            <person name="Gao S."/>
            <person name="Seet Q."/>
            <person name="Wongkham S."/>
            <person name="Teh B.T."/>
            <person name="Wongkham C."/>
            <person name="Intapan P.M."/>
            <person name="Maleewong W."/>
            <person name="Yang X."/>
            <person name="Hu M."/>
            <person name="Wang Z."/>
            <person name="Hofmann A."/>
            <person name="Sternberg P.W."/>
            <person name="Tan P."/>
            <person name="Wang J."/>
            <person name="Gasser R.B."/>
        </authorList>
    </citation>
    <scope>NUCLEOTIDE SEQUENCE [LARGE SCALE GENOMIC DNA]</scope>
</reference>